<evidence type="ECO:0000313" key="3">
    <source>
        <dbReference type="Proteomes" id="UP000324800"/>
    </source>
</evidence>
<sequence>MLWKLRNCRCFLFFCCWKASYLRWNGYLDHITYYTKGNRRHKDGQRISAIVDMTSNPRKVVFYVDDIEQPNFVIGIPSEIRFWV</sequence>
<feature type="non-terminal residue" evidence="2">
    <location>
        <position position="84"/>
    </location>
</feature>
<feature type="signal peptide" evidence="1">
    <location>
        <begin position="1"/>
        <end position="22"/>
    </location>
</feature>
<comment type="caution">
    <text evidence="2">The sequence shown here is derived from an EMBL/GenBank/DDBJ whole genome shotgun (WGS) entry which is preliminary data.</text>
</comment>
<proteinExistence type="predicted"/>
<evidence type="ECO:0008006" key="4">
    <source>
        <dbReference type="Google" id="ProtNLM"/>
    </source>
</evidence>
<evidence type="ECO:0000256" key="1">
    <source>
        <dbReference type="SAM" id="SignalP"/>
    </source>
</evidence>
<dbReference type="AlphaFoldDB" id="A0A5J4T4X5"/>
<feature type="chain" id="PRO_5023883867" description="SPRY domain-containing protein" evidence="1">
    <location>
        <begin position="23"/>
        <end position="84"/>
    </location>
</feature>
<accession>A0A5J4T4X5</accession>
<reference evidence="2 3" key="1">
    <citation type="submission" date="2019-03" db="EMBL/GenBank/DDBJ databases">
        <title>Single cell metagenomics reveals metabolic interactions within the superorganism composed of flagellate Streblomastix strix and complex community of Bacteroidetes bacteria on its surface.</title>
        <authorList>
            <person name="Treitli S.C."/>
            <person name="Kolisko M."/>
            <person name="Husnik F."/>
            <person name="Keeling P."/>
            <person name="Hampl V."/>
        </authorList>
    </citation>
    <scope>NUCLEOTIDE SEQUENCE [LARGE SCALE GENOMIC DNA]</scope>
    <source>
        <strain evidence="2">ST1C</strain>
    </source>
</reference>
<dbReference type="EMBL" id="SNRW01038428">
    <property type="protein sequence ID" value="KAA6353277.1"/>
    <property type="molecule type" value="Genomic_DNA"/>
</dbReference>
<name>A0A5J4T4X5_9EUKA</name>
<organism evidence="2 3">
    <name type="scientific">Streblomastix strix</name>
    <dbReference type="NCBI Taxonomy" id="222440"/>
    <lineage>
        <taxon>Eukaryota</taxon>
        <taxon>Metamonada</taxon>
        <taxon>Preaxostyla</taxon>
        <taxon>Oxymonadida</taxon>
        <taxon>Streblomastigidae</taxon>
        <taxon>Streblomastix</taxon>
    </lineage>
</organism>
<keyword evidence="1" id="KW-0732">Signal</keyword>
<protein>
    <recommendedName>
        <fullName evidence="4">SPRY domain-containing protein</fullName>
    </recommendedName>
</protein>
<evidence type="ECO:0000313" key="2">
    <source>
        <dbReference type="EMBL" id="KAA6353277.1"/>
    </source>
</evidence>
<gene>
    <name evidence="2" type="ORF">EZS28_051196</name>
</gene>
<dbReference type="Proteomes" id="UP000324800">
    <property type="component" value="Unassembled WGS sequence"/>
</dbReference>